<dbReference type="Pfam" id="PF00069">
    <property type="entry name" value="Pkinase"/>
    <property type="match status" value="1"/>
</dbReference>
<evidence type="ECO:0000256" key="3">
    <source>
        <dbReference type="PROSITE-ProRule" id="PRU10141"/>
    </source>
</evidence>
<feature type="binding site" evidence="3">
    <location>
        <position position="48"/>
    </location>
    <ligand>
        <name>ATP</name>
        <dbReference type="ChEBI" id="CHEBI:30616"/>
    </ligand>
</feature>
<evidence type="ECO:0000313" key="5">
    <source>
        <dbReference type="EMBL" id="WTO80933.1"/>
    </source>
</evidence>
<dbReference type="InterPro" id="IPR011009">
    <property type="entry name" value="Kinase-like_dom_sf"/>
</dbReference>
<keyword evidence="2 3" id="KW-0067">ATP-binding</keyword>
<organism evidence="5 6">
    <name type="scientific">Streptomyces nigra</name>
    <dbReference type="NCBI Taxonomy" id="1827580"/>
    <lineage>
        <taxon>Bacteria</taxon>
        <taxon>Bacillati</taxon>
        <taxon>Actinomycetota</taxon>
        <taxon>Actinomycetes</taxon>
        <taxon>Kitasatosporales</taxon>
        <taxon>Streptomycetaceae</taxon>
        <taxon>Streptomyces</taxon>
    </lineage>
</organism>
<dbReference type="Gene3D" id="1.10.510.10">
    <property type="entry name" value="Transferase(Phosphotransferase) domain 1"/>
    <property type="match status" value="1"/>
</dbReference>
<dbReference type="InterPro" id="IPR017441">
    <property type="entry name" value="Protein_kinase_ATP_BS"/>
</dbReference>
<dbReference type="PROSITE" id="PS00107">
    <property type="entry name" value="PROTEIN_KINASE_ATP"/>
    <property type="match status" value="1"/>
</dbReference>
<dbReference type="Proteomes" id="UP001622690">
    <property type="component" value="Chromosome"/>
</dbReference>
<dbReference type="PROSITE" id="PS00108">
    <property type="entry name" value="PROTEIN_KINASE_ST"/>
    <property type="match status" value="1"/>
</dbReference>
<sequence length="845" mass="92812">MSDDPVREPKIGEILFGTYTVEQFIGCGASSKVYRVRDTATGEPYALKYPTTGVSAFLEREVLRQMVLPWHRNVVPVVAVELNRREQPFLFLEYMDAGTLRDRLHGSPWAREMALPVLRDMAEGMAHANRSGEVAHLDLKPENILFTSADTAARVADFGLLRKIRVERVRYPSVAATTGTLGYQAPEVVLATGNVSQSCDVYSFGLIALEMLTGSLPGDQGVDQAQFYRSPAGRSFFLDFSYGDHPLASHVPDEDVRSFLASCLAYEPDQRIQTFWAVLEAIGRLGVPAQTEPERPPASGEDRAARRALSRAHVLWREGDEDGALNAVNTAVLFSGTDAPTRAEALGLGADVLDDRGLTEHAQALRSLSVGTDAFPHLALDAVPSAPRAEVFPSTGHVTRFSGVDPWALREGPLPGHESEKERDKEVTAVQAECNKGRFHSALDIVRYVLPRNHVLGLKLASLVFWTSREDLLKAPEPPTELDYEDPRFDPIRVECGRCRSLSWLAFGATVLAGTSPGGNIGSTAFAQCVNCALTLCGPCRTAARANKPLSYGLDTYACPDCRRRMTWAKATGRTRPWGHVMPETPVSTAFLVRSGPVPVLEDDWLRTALLGVSPDLLINEIPVHCTHIVRARGGRELADIALLVSERHTGAGTNEHTEVVYGTDAEGVPFAIAKVLQPPLRPVVWPPDQLSDAHRIDPPQSYYDSLIDDTTNPLSGAGFTIPIPVFEEPGRTSAGASQEEVDGYAQRLLTLLIEGERWESRLTREQQRLWLKAPHLEEVLRSRRPADEWIHSQVEIRRLGHELDRKGGKTLMREVAKLASALCQTPGALDVVARVWDGIGSWEA</sequence>
<protein>
    <submittedName>
        <fullName evidence="5">Serine/threonine protein kinase</fullName>
    </submittedName>
</protein>
<evidence type="ECO:0000256" key="2">
    <source>
        <dbReference type="ARBA" id="ARBA00022840"/>
    </source>
</evidence>
<dbReference type="SMART" id="SM00220">
    <property type="entry name" value="S_TKc"/>
    <property type="match status" value="1"/>
</dbReference>
<dbReference type="EMBL" id="CP108125">
    <property type="protein sequence ID" value="WTO80933.1"/>
    <property type="molecule type" value="Genomic_DNA"/>
</dbReference>
<accession>A0ABZ1IM26</accession>
<dbReference type="InterPro" id="IPR000719">
    <property type="entry name" value="Prot_kinase_dom"/>
</dbReference>
<dbReference type="PROSITE" id="PS50011">
    <property type="entry name" value="PROTEIN_KINASE_DOM"/>
    <property type="match status" value="1"/>
</dbReference>
<dbReference type="PANTHER" id="PTHR44329">
    <property type="entry name" value="SERINE/THREONINE-PROTEIN KINASE TNNI3K-RELATED"/>
    <property type="match status" value="1"/>
</dbReference>
<dbReference type="RefSeq" id="WP_381982916.1">
    <property type="nucleotide sequence ID" value="NZ_CP108125.1"/>
</dbReference>
<feature type="domain" description="Protein kinase" evidence="4">
    <location>
        <begin position="19"/>
        <end position="282"/>
    </location>
</feature>
<keyword evidence="5" id="KW-0418">Kinase</keyword>
<keyword evidence="5" id="KW-0723">Serine/threonine-protein kinase</keyword>
<proteinExistence type="predicted"/>
<keyword evidence="6" id="KW-1185">Reference proteome</keyword>
<evidence type="ECO:0000256" key="1">
    <source>
        <dbReference type="ARBA" id="ARBA00022741"/>
    </source>
</evidence>
<dbReference type="SUPFAM" id="SSF56112">
    <property type="entry name" value="Protein kinase-like (PK-like)"/>
    <property type="match status" value="1"/>
</dbReference>
<reference evidence="5 6" key="1">
    <citation type="submission" date="2022-10" db="EMBL/GenBank/DDBJ databases">
        <title>The complete genomes of actinobacterial strains from the NBC collection.</title>
        <authorList>
            <person name="Joergensen T.S."/>
            <person name="Alvarez Arevalo M."/>
            <person name="Sterndorff E.B."/>
            <person name="Faurdal D."/>
            <person name="Vuksanovic O."/>
            <person name="Mourched A.-S."/>
            <person name="Charusanti P."/>
            <person name="Shaw S."/>
            <person name="Blin K."/>
            <person name="Weber T."/>
        </authorList>
    </citation>
    <scope>NUCLEOTIDE SEQUENCE [LARGE SCALE GENOMIC DNA]</scope>
    <source>
        <strain evidence="5 6">NBC_00206</strain>
    </source>
</reference>
<evidence type="ECO:0000259" key="4">
    <source>
        <dbReference type="PROSITE" id="PS50011"/>
    </source>
</evidence>
<evidence type="ECO:0000313" key="6">
    <source>
        <dbReference type="Proteomes" id="UP001622690"/>
    </source>
</evidence>
<dbReference type="CDD" id="cd14014">
    <property type="entry name" value="STKc_PknB_like"/>
    <property type="match status" value="1"/>
</dbReference>
<gene>
    <name evidence="5" type="ORF">OHU27_00215</name>
</gene>
<name>A0ABZ1IM26_9ACTN</name>
<dbReference type="GO" id="GO:0004674">
    <property type="term" value="F:protein serine/threonine kinase activity"/>
    <property type="evidence" value="ECO:0007669"/>
    <property type="project" value="UniProtKB-KW"/>
</dbReference>
<dbReference type="InterPro" id="IPR051681">
    <property type="entry name" value="Ser/Thr_Kinases-Pseudokinases"/>
</dbReference>
<keyword evidence="1 3" id="KW-0547">Nucleotide-binding</keyword>
<dbReference type="InterPro" id="IPR008271">
    <property type="entry name" value="Ser/Thr_kinase_AS"/>
</dbReference>
<keyword evidence="5" id="KW-0808">Transferase</keyword>